<feature type="non-terminal residue" evidence="1">
    <location>
        <position position="96"/>
    </location>
</feature>
<dbReference type="Pfam" id="PF04244">
    <property type="entry name" value="DPRP"/>
    <property type="match status" value="1"/>
</dbReference>
<organism evidence="1 2">
    <name type="scientific">Pseudocalidococcus azoricus BACA0444</name>
    <dbReference type="NCBI Taxonomy" id="2918990"/>
    <lineage>
        <taxon>Bacteria</taxon>
        <taxon>Bacillati</taxon>
        <taxon>Cyanobacteriota</taxon>
        <taxon>Cyanophyceae</taxon>
        <taxon>Acaryochloridales</taxon>
        <taxon>Thermosynechococcaceae</taxon>
        <taxon>Pseudocalidococcus</taxon>
        <taxon>Pseudocalidococcus azoricus</taxon>
    </lineage>
</organism>
<dbReference type="AlphaFoldDB" id="A0AAE4JWY9"/>
<dbReference type="Proteomes" id="UP001268256">
    <property type="component" value="Unassembled WGS sequence"/>
</dbReference>
<gene>
    <name evidence="1" type="ORF">RIF25_12190</name>
</gene>
<keyword evidence="2" id="KW-1185">Reference proteome</keyword>
<dbReference type="InterPro" id="IPR007357">
    <property type="entry name" value="PhrB-like"/>
</dbReference>
<proteinExistence type="predicted"/>
<dbReference type="InterPro" id="IPR014729">
    <property type="entry name" value="Rossmann-like_a/b/a_fold"/>
</dbReference>
<reference evidence="2" key="1">
    <citation type="submission" date="2023-07" db="EMBL/GenBank/DDBJ databases">
        <authorList>
            <person name="Luz R."/>
            <person name="Cordeiro R."/>
            <person name="Fonseca A."/>
            <person name="Goncalves V."/>
        </authorList>
    </citation>
    <scope>NUCLEOTIDE SEQUENCE [LARGE SCALE GENOMIC DNA]</scope>
    <source>
        <strain evidence="2">BACA0444</strain>
    </source>
</reference>
<dbReference type="EMBL" id="JAVMIP010000014">
    <property type="protein sequence ID" value="MDS3861566.1"/>
    <property type="molecule type" value="Genomic_DNA"/>
</dbReference>
<dbReference type="RefSeq" id="WP_322878805.1">
    <property type="nucleotide sequence ID" value="NZ_JAVMIP010000014.1"/>
</dbReference>
<evidence type="ECO:0000313" key="2">
    <source>
        <dbReference type="Proteomes" id="UP001268256"/>
    </source>
</evidence>
<sequence length="96" mass="11445">MIILLGNMLFPSHQDLPCDKHLIFMAEDFRFCTAFPYHKHKLMLYLAAMRHQRQVLEAEGRRVLYWELDSDNQHLVYEDTADSPTRWHSSNSEYSS</sequence>
<dbReference type="Gene3D" id="3.40.50.620">
    <property type="entry name" value="HUPs"/>
    <property type="match status" value="1"/>
</dbReference>
<comment type="caution">
    <text evidence="1">The sequence shown here is derived from an EMBL/GenBank/DDBJ whole genome shotgun (WGS) entry which is preliminary data.</text>
</comment>
<accession>A0AAE4JWY9</accession>
<name>A0AAE4JWY9_9CYAN</name>
<evidence type="ECO:0000313" key="1">
    <source>
        <dbReference type="EMBL" id="MDS3861566.1"/>
    </source>
</evidence>
<protein>
    <submittedName>
        <fullName evidence="1">Cryptochrome/photolyase family protein</fullName>
    </submittedName>
</protein>